<evidence type="ECO:0000256" key="1">
    <source>
        <dbReference type="ARBA" id="ARBA00022485"/>
    </source>
</evidence>
<dbReference type="InterPro" id="IPR039650">
    <property type="entry name" value="HdrA-like"/>
</dbReference>
<dbReference type="EMBL" id="CP050063">
    <property type="protein sequence ID" value="QIP14942.1"/>
    <property type="molecule type" value="Genomic_DNA"/>
</dbReference>
<dbReference type="Pfam" id="PF12831">
    <property type="entry name" value="FAD_oxidored"/>
    <property type="match status" value="1"/>
</dbReference>
<name>A0A6G9AR23_9BACT</name>
<keyword evidence="2" id="KW-0479">Metal-binding</keyword>
<proteinExistence type="predicted"/>
<keyword evidence="3" id="KW-0560">Oxidoreductase</keyword>
<dbReference type="InterPro" id="IPR036188">
    <property type="entry name" value="FAD/NAD-bd_sf"/>
</dbReference>
<sequence length="530" mass="59367">MKSISLFCLLLVCCCSFQLKKPAQTETYDVVVYGGTPGGIISAVAAAREGVRVLLIEPTKHVGGLNTSGIGTAESEHMIEETYSGLPLEFYERLGKHYGKSGPTFYFESHVAEKTFTDLLKEANVTVVYEAFVKSVQKKATVIQSVSLTNGRNVAGKVFIDATYEGDLMARAGVSHTHGRESREQYGESLAGVRFIDTPIEAAPYDDSGRLLPGFVERNTLTEGQASDRVMNYNFRLMMSTKSDRRPFPKPALYKPERYLLLTRLLKNHPETTLKDIIDLYSWTYPKGKFETNNKQKAVISLGHFGGNVDYPEADYTRRDAIYQDHKAWTLGLMYYLANDPSVPETLRTETSGYGLSADEFTDNENFPYYLYVREARRMIGAYVQTQKDILQERTKPDAICLGSHWIDSHHVQRVAVSKTQFVNEGRIWEPITQPYELSYRIITPKATECTNLLVPVCASSSHVGFCSLRVESTWMQLGNSAGIAAAMAIKQKKNVQDLAYNALKTALEKKGVILSIDHQTWNGTKDVTK</sequence>
<dbReference type="GO" id="GO:0051539">
    <property type="term" value="F:4 iron, 4 sulfur cluster binding"/>
    <property type="evidence" value="ECO:0007669"/>
    <property type="project" value="UniProtKB-KW"/>
</dbReference>
<keyword evidence="1" id="KW-0004">4Fe-4S</keyword>
<evidence type="ECO:0000256" key="2">
    <source>
        <dbReference type="ARBA" id="ARBA00022723"/>
    </source>
</evidence>
<keyword evidence="5" id="KW-0411">Iron-sulfur</keyword>
<accession>A0A6G9AR23</accession>
<evidence type="ECO:0000313" key="7">
    <source>
        <dbReference type="Proteomes" id="UP000501802"/>
    </source>
</evidence>
<dbReference type="PANTHER" id="PTHR43498:SF1">
    <property type="entry name" value="COB--COM HETERODISULFIDE REDUCTASE IRON-SULFUR SUBUNIT A"/>
    <property type="match status" value="1"/>
</dbReference>
<dbReference type="Gene3D" id="3.50.50.60">
    <property type="entry name" value="FAD/NAD(P)-binding domain"/>
    <property type="match status" value="1"/>
</dbReference>
<evidence type="ECO:0000313" key="6">
    <source>
        <dbReference type="EMBL" id="QIP14942.1"/>
    </source>
</evidence>
<dbReference type="KEGG" id="spib:G8759_21110"/>
<dbReference type="SUPFAM" id="SSF51905">
    <property type="entry name" value="FAD/NAD(P)-binding domain"/>
    <property type="match status" value="1"/>
</dbReference>
<evidence type="ECO:0000256" key="3">
    <source>
        <dbReference type="ARBA" id="ARBA00023002"/>
    </source>
</evidence>
<keyword evidence="4" id="KW-0408">Iron</keyword>
<protein>
    <submittedName>
        <fullName evidence="6">FAD-dependent oxidoreductase</fullName>
    </submittedName>
</protein>
<dbReference type="GO" id="GO:0046872">
    <property type="term" value="F:metal ion binding"/>
    <property type="evidence" value="ECO:0007669"/>
    <property type="project" value="UniProtKB-KW"/>
</dbReference>
<keyword evidence="7" id="KW-1185">Reference proteome</keyword>
<dbReference type="RefSeq" id="WP_167212008.1">
    <property type="nucleotide sequence ID" value="NZ_CP050063.1"/>
</dbReference>
<reference evidence="6 7" key="1">
    <citation type="submission" date="2020-03" db="EMBL/GenBank/DDBJ databases">
        <authorList>
            <person name="Kim M.K."/>
        </authorList>
    </citation>
    <scope>NUCLEOTIDE SEQUENCE [LARGE SCALE GENOMIC DNA]</scope>
    <source>
        <strain evidence="6 7">BT328</strain>
    </source>
</reference>
<evidence type="ECO:0000256" key="5">
    <source>
        <dbReference type="ARBA" id="ARBA00023014"/>
    </source>
</evidence>
<dbReference type="PANTHER" id="PTHR43498">
    <property type="entry name" value="FERREDOXIN:COB-COM HETERODISULFIDE REDUCTASE SUBUNIT A"/>
    <property type="match status" value="1"/>
</dbReference>
<dbReference type="Proteomes" id="UP000501802">
    <property type="component" value="Chromosome"/>
</dbReference>
<gene>
    <name evidence="6" type="ORF">G8759_21110</name>
</gene>
<organism evidence="6 7">
    <name type="scientific">Spirosoma aureum</name>
    <dbReference type="NCBI Taxonomy" id="2692134"/>
    <lineage>
        <taxon>Bacteria</taxon>
        <taxon>Pseudomonadati</taxon>
        <taxon>Bacteroidota</taxon>
        <taxon>Cytophagia</taxon>
        <taxon>Cytophagales</taxon>
        <taxon>Cytophagaceae</taxon>
        <taxon>Spirosoma</taxon>
    </lineage>
</organism>
<dbReference type="AlphaFoldDB" id="A0A6G9AR23"/>
<dbReference type="GO" id="GO:0016491">
    <property type="term" value="F:oxidoreductase activity"/>
    <property type="evidence" value="ECO:0007669"/>
    <property type="project" value="UniProtKB-KW"/>
</dbReference>
<evidence type="ECO:0000256" key="4">
    <source>
        <dbReference type="ARBA" id="ARBA00023004"/>
    </source>
</evidence>